<gene>
    <name evidence="4" type="ORF">ACFODO_19100</name>
    <name evidence="5" type="ORF">C9E89_018910</name>
</gene>
<dbReference type="EMBL" id="JBHRSF010000113">
    <property type="protein sequence ID" value="MFC2997318.1"/>
    <property type="molecule type" value="Genomic_DNA"/>
</dbReference>
<protein>
    <submittedName>
        <fullName evidence="4 5">N-acetyltransferase</fullName>
        <ecNumber evidence="4">2.3.-.-</ecNumber>
    </submittedName>
</protein>
<proteinExistence type="predicted"/>
<dbReference type="EMBL" id="PYIX02000048">
    <property type="protein sequence ID" value="RFC81967.1"/>
    <property type="molecule type" value="Genomic_DNA"/>
</dbReference>
<dbReference type="PROSITE" id="PS51186">
    <property type="entry name" value="GNAT"/>
    <property type="match status" value="1"/>
</dbReference>
<evidence type="ECO:0000313" key="6">
    <source>
        <dbReference type="Proteomes" id="UP000240957"/>
    </source>
</evidence>
<reference evidence="4" key="4">
    <citation type="submission" date="2024-09" db="EMBL/GenBank/DDBJ databases">
        <authorList>
            <person name="Sun Q."/>
            <person name="Mori K."/>
        </authorList>
    </citation>
    <scope>NUCLEOTIDE SEQUENCE</scope>
    <source>
        <strain evidence="4">KCTC 62575</strain>
    </source>
</reference>
<reference evidence="4" key="1">
    <citation type="journal article" date="2014" name="Int. J. Syst. Evol. Microbiol.">
        <title>Complete genome of a new Firmicutes species belonging to the dominant human colonic microbiota ('Ruminococcus bicirculans') reveals two chromosomes and a selective capacity to utilize plant glucans.</title>
        <authorList>
            <consortium name="NISC Comparative Sequencing Program"/>
            <person name="Wegmann U."/>
            <person name="Louis P."/>
            <person name="Goesmann A."/>
            <person name="Henrissat B."/>
            <person name="Duncan S.H."/>
            <person name="Flint H.J."/>
        </authorList>
    </citation>
    <scope>NUCLEOTIDE SEQUENCE</scope>
    <source>
        <strain evidence="4">KCTC 62575</strain>
    </source>
</reference>
<reference evidence="7" key="3">
    <citation type="journal article" date="2019" name="Int. J. Syst. Evol. Microbiol.">
        <title>The Global Catalogue of Microorganisms (GCM) 10K type strain sequencing project: providing services to taxonomists for standard genome sequencing and annotation.</title>
        <authorList>
            <consortium name="The Broad Institute Genomics Platform"/>
            <consortium name="The Broad Institute Genome Sequencing Center for Infectious Disease"/>
            <person name="Wu L."/>
            <person name="Ma J."/>
        </authorList>
    </citation>
    <scope>NUCLEOTIDE SEQUENCE [LARGE SCALE GENOMIC DNA]</scope>
    <source>
        <strain evidence="7">KCTC 62575</strain>
    </source>
</reference>
<dbReference type="PANTHER" id="PTHR43072">
    <property type="entry name" value="N-ACETYLTRANSFERASE"/>
    <property type="match status" value="1"/>
</dbReference>
<keyword evidence="7" id="KW-1185">Reference proteome</keyword>
<organism evidence="5 6">
    <name type="scientific">Acinetobacter sichuanensis</name>
    <dbReference type="NCBI Taxonomy" id="2136183"/>
    <lineage>
        <taxon>Bacteria</taxon>
        <taxon>Pseudomonadati</taxon>
        <taxon>Pseudomonadota</taxon>
        <taxon>Gammaproteobacteria</taxon>
        <taxon>Moraxellales</taxon>
        <taxon>Moraxellaceae</taxon>
        <taxon>Acinetobacter</taxon>
    </lineage>
</organism>
<dbReference type="Proteomes" id="UP001595455">
    <property type="component" value="Unassembled WGS sequence"/>
</dbReference>
<reference evidence="5 6" key="2">
    <citation type="submission" date="2018-08" db="EMBL/GenBank/DDBJ databases">
        <title>The draft genome of Acinetobacter sichuanensis strain WCHAc060041.</title>
        <authorList>
            <person name="Qin J."/>
            <person name="Feng Y."/>
            <person name="Zong Z."/>
        </authorList>
    </citation>
    <scope>NUCLEOTIDE SEQUENCE [LARGE SCALE GENOMIC DNA]</scope>
    <source>
        <strain evidence="5 6">WCHAc060041</strain>
    </source>
</reference>
<dbReference type="Proteomes" id="UP000240957">
    <property type="component" value="Unassembled WGS sequence"/>
</dbReference>
<dbReference type="Pfam" id="PF13420">
    <property type="entry name" value="Acetyltransf_4"/>
    <property type="match status" value="1"/>
</dbReference>
<evidence type="ECO:0000256" key="2">
    <source>
        <dbReference type="ARBA" id="ARBA00023315"/>
    </source>
</evidence>
<dbReference type="GO" id="GO:0016747">
    <property type="term" value="F:acyltransferase activity, transferring groups other than amino-acyl groups"/>
    <property type="evidence" value="ECO:0007669"/>
    <property type="project" value="InterPro"/>
</dbReference>
<evidence type="ECO:0000256" key="1">
    <source>
        <dbReference type="ARBA" id="ARBA00022679"/>
    </source>
</evidence>
<dbReference type="InterPro" id="IPR016181">
    <property type="entry name" value="Acyl_CoA_acyltransferase"/>
</dbReference>
<evidence type="ECO:0000313" key="7">
    <source>
        <dbReference type="Proteomes" id="UP001595455"/>
    </source>
</evidence>
<dbReference type="SUPFAM" id="SSF55729">
    <property type="entry name" value="Acyl-CoA N-acyltransferases (Nat)"/>
    <property type="match status" value="1"/>
</dbReference>
<dbReference type="RefSeq" id="WP_107009823.1">
    <property type="nucleotide sequence ID" value="NZ_JBHRSF010000113.1"/>
</dbReference>
<dbReference type="OrthoDB" id="5459937at2"/>
<sequence>MQFLIRPAQSSDLIEIMHIYNHEIKSGLATWNSQIKNLADYQDWFDQLQKQNFPIFVAEEINSQNIVGYADYSSFRQVNGYRATVEHSVYISPQFSHQGLGKQLLLKLIEHAKQHQIHVMVAAIDHENITSIQLHQKLGFEQTGYMPQVGQKFGLWRDLVLMQYML</sequence>
<dbReference type="AlphaFoldDB" id="A0A371YKH0"/>
<dbReference type="EC" id="2.3.-.-" evidence="4"/>
<evidence type="ECO:0000259" key="3">
    <source>
        <dbReference type="PROSITE" id="PS51186"/>
    </source>
</evidence>
<comment type="caution">
    <text evidence="5">The sequence shown here is derived from an EMBL/GenBank/DDBJ whole genome shotgun (WGS) entry which is preliminary data.</text>
</comment>
<evidence type="ECO:0000313" key="4">
    <source>
        <dbReference type="EMBL" id="MFC2997318.1"/>
    </source>
</evidence>
<evidence type="ECO:0000313" key="5">
    <source>
        <dbReference type="EMBL" id="RFC81967.1"/>
    </source>
</evidence>
<dbReference type="InterPro" id="IPR000182">
    <property type="entry name" value="GNAT_dom"/>
</dbReference>
<keyword evidence="1 5" id="KW-0808">Transferase</keyword>
<accession>A0A371YKH0</accession>
<dbReference type="PANTHER" id="PTHR43072:SF23">
    <property type="entry name" value="UPF0039 PROTEIN C11D3.02C"/>
    <property type="match status" value="1"/>
</dbReference>
<name>A0A371YKH0_9GAMM</name>
<feature type="domain" description="N-acetyltransferase" evidence="3">
    <location>
        <begin position="3"/>
        <end position="166"/>
    </location>
</feature>
<keyword evidence="2 4" id="KW-0012">Acyltransferase</keyword>
<dbReference type="Gene3D" id="3.40.630.30">
    <property type="match status" value="1"/>
</dbReference>